<dbReference type="Proteomes" id="UP000267019">
    <property type="component" value="Unassembled WGS sequence"/>
</dbReference>
<dbReference type="EC" id="2.5.1.129" evidence="5"/>
<evidence type="ECO:0000313" key="8">
    <source>
        <dbReference type="Proteomes" id="UP000267019"/>
    </source>
</evidence>
<dbReference type="GO" id="GO:0106141">
    <property type="term" value="F:flavin prenyltransferase activity"/>
    <property type="evidence" value="ECO:0007669"/>
    <property type="project" value="UniProtKB-EC"/>
</dbReference>
<reference evidence="7 8" key="1">
    <citation type="submission" date="2018-10" db="EMBL/GenBank/DDBJ databases">
        <title>Genomic Encyclopedia of Type Strains, Phase IV (KMG-IV): sequencing the most valuable type-strain genomes for metagenomic binning, comparative biology and taxonomic classification.</title>
        <authorList>
            <person name="Goeker M."/>
        </authorList>
    </citation>
    <scope>NUCLEOTIDE SEQUENCE [LARGE SCALE GENOMIC DNA]</scope>
    <source>
        <strain evidence="7 8">DSM 22653</strain>
    </source>
</reference>
<dbReference type="InterPro" id="IPR004507">
    <property type="entry name" value="UbiX-like"/>
</dbReference>
<gene>
    <name evidence="5" type="primary">ubiX</name>
    <name evidence="7" type="ORF">C7438_0060</name>
</gene>
<evidence type="ECO:0000256" key="3">
    <source>
        <dbReference type="ARBA" id="ARBA00022643"/>
    </source>
</evidence>
<accession>A0A660L3B2</accession>
<comment type="catalytic activity">
    <reaction evidence="5">
        <text>dimethylallyl phosphate + FMNH2 = prenylated FMNH2 + phosphate</text>
        <dbReference type="Rhea" id="RHEA:37743"/>
        <dbReference type="ChEBI" id="CHEBI:43474"/>
        <dbReference type="ChEBI" id="CHEBI:57618"/>
        <dbReference type="ChEBI" id="CHEBI:87467"/>
        <dbReference type="ChEBI" id="CHEBI:88052"/>
        <dbReference type="EC" id="2.5.1.129"/>
    </reaction>
</comment>
<dbReference type="PANTHER" id="PTHR43374">
    <property type="entry name" value="FLAVIN PRENYLTRANSFERASE"/>
    <property type="match status" value="1"/>
</dbReference>
<dbReference type="SUPFAM" id="SSF52507">
    <property type="entry name" value="Homo-oligomeric flavin-containing Cys decarboxylases, HFCD"/>
    <property type="match status" value="1"/>
</dbReference>
<dbReference type="InterPro" id="IPR003382">
    <property type="entry name" value="Flavoprotein"/>
</dbReference>
<dbReference type="Gene3D" id="3.40.50.1950">
    <property type="entry name" value="Flavin prenyltransferase-like"/>
    <property type="match status" value="1"/>
</dbReference>
<feature type="binding site" evidence="5">
    <location>
        <begin position="128"/>
        <end position="131"/>
    </location>
    <ligand>
        <name>FMN</name>
        <dbReference type="ChEBI" id="CHEBI:58210"/>
    </ligand>
</feature>
<evidence type="ECO:0000256" key="4">
    <source>
        <dbReference type="ARBA" id="ARBA00022679"/>
    </source>
</evidence>
<feature type="binding site" evidence="5">
    <location>
        <begin position="18"/>
        <end position="20"/>
    </location>
    <ligand>
        <name>FMN</name>
        <dbReference type="ChEBI" id="CHEBI:58210"/>
    </ligand>
</feature>
<sequence>MSGLTQKGPHRLVVGVTGASGAVYARRLVGVLRAAGVEVHLVVTDAARRVFREELGWDGEHLADWVRRTWVWPPEGGGGGPAAAEGSRPGVRKGAAPADVFLYDNEDVGAPVASGSFRTRGMVVVPCSMGTLGRLATGSGEKLLERAADVALKEGRPLVLVPRETPLTAIHLENMLRLARAGAAILPAMPAFYHRPRTVDDLVNFVVGKILDRLDLSAPDVYARWGEGSKGE</sequence>
<dbReference type="EMBL" id="RBIJ01000001">
    <property type="protein sequence ID" value="RKQ88427.1"/>
    <property type="molecule type" value="Genomic_DNA"/>
</dbReference>
<dbReference type="NCBIfam" id="TIGR00421">
    <property type="entry name" value="ubiX_pad"/>
    <property type="match status" value="1"/>
</dbReference>
<comment type="function">
    <text evidence="5">Flavin prenyltransferase that catalyzes the synthesis of the prenylated FMN cofactor (prenyl-FMN) for 4-hydroxy-3-polyprenylbenzoic acid decarboxylase UbiD. The prenyltransferase is metal-independent and links a dimethylallyl moiety from dimethylallyl monophosphate (DMAP) to the flavin N5 and C6 atoms of FMN.</text>
</comment>
<feature type="domain" description="Flavoprotein" evidence="6">
    <location>
        <begin position="11"/>
        <end position="214"/>
    </location>
</feature>
<feature type="binding site" evidence="5">
    <location>
        <position position="163"/>
    </location>
    <ligand>
        <name>FMN</name>
        <dbReference type="ChEBI" id="CHEBI:58210"/>
    </ligand>
</feature>
<protein>
    <recommendedName>
        <fullName evidence="5">Flavin prenyltransferase UbiX</fullName>
        <ecNumber evidence="5">2.5.1.129</ecNumber>
    </recommendedName>
</protein>
<keyword evidence="2 5" id="KW-0285">Flavoprotein</keyword>
<feature type="binding site" evidence="5">
    <location>
        <position position="209"/>
    </location>
    <ligand>
        <name>dimethylallyl phosphate</name>
        <dbReference type="ChEBI" id="CHEBI:88052"/>
    </ligand>
</feature>
<evidence type="ECO:0000256" key="1">
    <source>
        <dbReference type="ARBA" id="ARBA00022602"/>
    </source>
</evidence>
<name>A0A660L3B2_9BACL</name>
<feature type="binding site" evidence="5">
    <location>
        <position position="193"/>
    </location>
    <ligand>
        <name>dimethylallyl phosphate</name>
        <dbReference type="ChEBI" id="CHEBI:88052"/>
    </ligand>
</feature>
<evidence type="ECO:0000313" key="7">
    <source>
        <dbReference type="EMBL" id="RKQ88427.1"/>
    </source>
</evidence>
<dbReference type="OrthoDB" id="9781577at2"/>
<keyword evidence="8" id="KW-1185">Reference proteome</keyword>
<keyword evidence="4 5" id="KW-0808">Transferase</keyword>
<dbReference type="InterPro" id="IPR036551">
    <property type="entry name" value="Flavin_trans-like"/>
</dbReference>
<comment type="similarity">
    <text evidence="5">Belongs to the UbiX/PAD1 family.</text>
</comment>
<comment type="caution">
    <text evidence="7">The sequence shown here is derived from an EMBL/GenBank/DDBJ whole genome shotgun (WGS) entry which is preliminary data.</text>
</comment>
<evidence type="ECO:0000256" key="2">
    <source>
        <dbReference type="ARBA" id="ARBA00022630"/>
    </source>
</evidence>
<dbReference type="HAMAP" id="MF_01984">
    <property type="entry name" value="ubiX_pad"/>
    <property type="match status" value="1"/>
</dbReference>
<feature type="binding site" evidence="5">
    <location>
        <position position="44"/>
    </location>
    <ligand>
        <name>FMN</name>
        <dbReference type="ChEBI" id="CHEBI:58210"/>
    </ligand>
</feature>
<keyword evidence="3 5" id="KW-0288">FMN</keyword>
<dbReference type="AlphaFoldDB" id="A0A660L3B2"/>
<dbReference type="PANTHER" id="PTHR43374:SF1">
    <property type="entry name" value="FLAVIN PRENYLTRANSFERASE PAD1, MITOCHONDRIAL"/>
    <property type="match status" value="1"/>
</dbReference>
<dbReference type="Pfam" id="PF02441">
    <property type="entry name" value="Flavoprotein"/>
    <property type="match status" value="1"/>
</dbReference>
<evidence type="ECO:0000259" key="6">
    <source>
        <dbReference type="Pfam" id="PF02441"/>
    </source>
</evidence>
<proteinExistence type="inferred from homology"/>
<evidence type="ECO:0000256" key="5">
    <source>
        <dbReference type="HAMAP-Rule" id="MF_01984"/>
    </source>
</evidence>
<dbReference type="GO" id="GO:0016831">
    <property type="term" value="F:carboxy-lyase activity"/>
    <property type="evidence" value="ECO:0007669"/>
    <property type="project" value="TreeGrafter"/>
</dbReference>
<keyword evidence="1 5" id="KW-0637">Prenyltransferase</keyword>
<dbReference type="RefSeq" id="WP_121443367.1">
    <property type="nucleotide sequence ID" value="NZ_RBIJ01000001.1"/>
</dbReference>
<organism evidence="7 8">
    <name type="scientific">Brockia lithotrophica</name>
    <dbReference type="NCBI Taxonomy" id="933949"/>
    <lineage>
        <taxon>Bacteria</taxon>
        <taxon>Bacillati</taxon>
        <taxon>Bacillota</taxon>
        <taxon>Bacilli</taxon>
        <taxon>Bacillales</taxon>
        <taxon>Bacillales Family X. Incertae Sedis</taxon>
        <taxon>Brockia</taxon>
    </lineage>
</organism>
<comment type="caution">
    <text evidence="5">Lacks conserved residue(s) required for the propagation of feature annotation.</text>
</comment>